<evidence type="ECO:0000256" key="1">
    <source>
        <dbReference type="SAM" id="MobiDB-lite"/>
    </source>
</evidence>
<protein>
    <submittedName>
        <fullName evidence="3">Uncharacterized protein</fullName>
    </submittedName>
</protein>
<sequence>MALTIPPQPLLALHIQDERKNWKREKCKRSHNPAGANYGNIPRADTSLTVTPCGDGSYCCGNRTVASNCCDKNNGLFIDPSTGDTVRTDPSPATSNTVSTVVASVTVTSAPTKKDSDHAGVIAGSVIAVVVVLAAGGVGAWIVLRKRKRARDAGLRQGKAGMKYSEMPDSELESMDGRREATDARGEVTDARAPDTVELDSRPRHEMLDDHTSAIRHELGN</sequence>
<evidence type="ECO:0000313" key="3">
    <source>
        <dbReference type="EMBL" id="CAF9937461.1"/>
    </source>
</evidence>
<evidence type="ECO:0000313" key="4">
    <source>
        <dbReference type="Proteomes" id="UP000664521"/>
    </source>
</evidence>
<feature type="compositionally biased region" description="Basic and acidic residues" evidence="1">
    <location>
        <begin position="175"/>
        <end position="221"/>
    </location>
</feature>
<organism evidence="3 4">
    <name type="scientific">Heterodermia speciosa</name>
    <dbReference type="NCBI Taxonomy" id="116794"/>
    <lineage>
        <taxon>Eukaryota</taxon>
        <taxon>Fungi</taxon>
        <taxon>Dikarya</taxon>
        <taxon>Ascomycota</taxon>
        <taxon>Pezizomycotina</taxon>
        <taxon>Lecanoromycetes</taxon>
        <taxon>OSLEUM clade</taxon>
        <taxon>Lecanoromycetidae</taxon>
        <taxon>Caliciales</taxon>
        <taxon>Physciaceae</taxon>
        <taxon>Heterodermia</taxon>
    </lineage>
</organism>
<evidence type="ECO:0000256" key="2">
    <source>
        <dbReference type="SAM" id="Phobius"/>
    </source>
</evidence>
<keyword evidence="2" id="KW-0472">Membrane</keyword>
<reference evidence="3" key="1">
    <citation type="submission" date="2021-03" db="EMBL/GenBank/DDBJ databases">
        <authorList>
            <person name="Tagirdzhanova G."/>
        </authorList>
    </citation>
    <scope>NUCLEOTIDE SEQUENCE</scope>
</reference>
<comment type="caution">
    <text evidence="3">The sequence shown here is derived from an EMBL/GenBank/DDBJ whole genome shotgun (WGS) entry which is preliminary data.</text>
</comment>
<accession>A0A8H3GCF7</accession>
<dbReference type="OrthoDB" id="5215637at2759"/>
<feature type="region of interest" description="Disordered" evidence="1">
    <location>
        <begin position="152"/>
        <end position="221"/>
    </location>
</feature>
<dbReference type="Proteomes" id="UP000664521">
    <property type="component" value="Unassembled WGS sequence"/>
</dbReference>
<keyword evidence="2" id="KW-0812">Transmembrane</keyword>
<dbReference type="EMBL" id="CAJPDS010000101">
    <property type="protein sequence ID" value="CAF9937461.1"/>
    <property type="molecule type" value="Genomic_DNA"/>
</dbReference>
<feature type="transmembrane region" description="Helical" evidence="2">
    <location>
        <begin position="121"/>
        <end position="144"/>
    </location>
</feature>
<keyword evidence="4" id="KW-1185">Reference proteome</keyword>
<proteinExistence type="predicted"/>
<gene>
    <name evidence="3" type="ORF">HETSPECPRED_000547</name>
</gene>
<dbReference type="AlphaFoldDB" id="A0A8H3GCF7"/>
<name>A0A8H3GCF7_9LECA</name>
<keyword evidence="2" id="KW-1133">Transmembrane helix</keyword>